<dbReference type="Pfam" id="PF20385">
    <property type="entry name" value="DUF6680"/>
    <property type="match status" value="1"/>
</dbReference>
<dbReference type="RefSeq" id="WP_123530337.1">
    <property type="nucleotide sequence ID" value="NZ_MOBU01000003.1"/>
</dbReference>
<proteinExistence type="predicted"/>
<reference evidence="2 3" key="1">
    <citation type="submission" date="2016-10" db="EMBL/GenBank/DDBJ databases">
        <title>Comparative genome analysis of multiple Pseudomonas spp. focuses on biocontrol and plant growth promoting traits.</title>
        <authorList>
            <person name="Tao X.-Y."/>
            <person name="Taylor C.G."/>
        </authorList>
    </citation>
    <scope>NUCLEOTIDE SEQUENCE [LARGE SCALE GENOMIC DNA]</scope>
    <source>
        <strain evidence="2 3">24D3</strain>
    </source>
</reference>
<evidence type="ECO:0000313" key="2">
    <source>
        <dbReference type="EMBL" id="RON71486.1"/>
    </source>
</evidence>
<dbReference type="InterPro" id="IPR046502">
    <property type="entry name" value="DUF6680"/>
</dbReference>
<evidence type="ECO:0000313" key="3">
    <source>
        <dbReference type="Proteomes" id="UP000285757"/>
    </source>
</evidence>
<dbReference type="Proteomes" id="UP000285757">
    <property type="component" value="Unassembled WGS sequence"/>
</dbReference>
<name>A0A423LT48_PSEFL</name>
<accession>A0A423LT48</accession>
<protein>
    <recommendedName>
        <fullName evidence="1">DUF6680 domain-containing protein</fullName>
    </recommendedName>
</protein>
<comment type="caution">
    <text evidence="2">The sequence shown here is derived from an EMBL/GenBank/DDBJ whole genome shotgun (WGS) entry which is preliminary data.</text>
</comment>
<dbReference type="AlphaFoldDB" id="A0A423LT48"/>
<sequence length="221" mass="24553">MDANWAFGIGTIVATLLGPILAVQAQKYLERAAASKNQKSWIFSTLMATRGARLSPDHVRALNMIDLAFNGGKSNRRARTETDVLDTWRDYLDHLNTRVSDTNLERWAEKQQELLVLMLSAMATDLDLRYDRVLLRNGAYLPKGHTDLETDQQALRHFAIKVLSGEQPISMNVTGFPFSEEMTNSQLKLQAGLSEILSGQGHLKIRIDPSTASADADKPSA</sequence>
<feature type="domain" description="DUF6680" evidence="1">
    <location>
        <begin position="9"/>
        <end position="177"/>
    </location>
</feature>
<organism evidence="2 3">
    <name type="scientific">Pseudomonas fluorescens</name>
    <dbReference type="NCBI Taxonomy" id="294"/>
    <lineage>
        <taxon>Bacteria</taxon>
        <taxon>Pseudomonadati</taxon>
        <taxon>Pseudomonadota</taxon>
        <taxon>Gammaproteobacteria</taxon>
        <taxon>Pseudomonadales</taxon>
        <taxon>Pseudomonadaceae</taxon>
        <taxon>Pseudomonas</taxon>
    </lineage>
</organism>
<evidence type="ECO:0000259" key="1">
    <source>
        <dbReference type="Pfam" id="PF20385"/>
    </source>
</evidence>
<gene>
    <name evidence="2" type="ORF">BK671_04805</name>
</gene>
<dbReference type="EMBL" id="MOBU01000003">
    <property type="protein sequence ID" value="RON71486.1"/>
    <property type="molecule type" value="Genomic_DNA"/>
</dbReference>